<dbReference type="OrthoDB" id="9901707at2759"/>
<evidence type="ECO:0000313" key="4">
    <source>
        <dbReference type="EMBL" id="KAG8507966.1"/>
    </source>
</evidence>
<reference evidence="4" key="1">
    <citation type="journal article" date="2021" name="Evol. Appl.">
        <title>The genome of the Pyrenean desman and the effects of bottlenecks and inbreeding on the genomic landscape of an endangered species.</title>
        <authorList>
            <person name="Escoda L."/>
            <person name="Castresana J."/>
        </authorList>
    </citation>
    <scope>NUCLEOTIDE SEQUENCE</scope>
    <source>
        <strain evidence="4">IBE-C5619</strain>
    </source>
</reference>
<protein>
    <submittedName>
        <fullName evidence="4">Myozenin-1</fullName>
    </submittedName>
</protein>
<proteinExistence type="inferred from homology"/>
<dbReference type="GO" id="GO:0030018">
    <property type="term" value="C:Z disc"/>
    <property type="evidence" value="ECO:0007669"/>
    <property type="project" value="InterPro"/>
</dbReference>
<accession>A0A8J6DH44</accession>
<dbReference type="Proteomes" id="UP000700334">
    <property type="component" value="Unassembled WGS sequence"/>
</dbReference>
<keyword evidence="2" id="KW-0597">Phosphoprotein</keyword>
<sequence length="328" mass="35132">AQSTIKMPLSGTPAPNKKRKSSKLIMELTGGGQETTGLNLGKKISVPRDVMLEELSLLTNRGSKMFKLRQMRVEKFIYENHPDVFTDSSMDHFQKFLPTVGGQLGTAGQGFSYSKGSSGVQAGESGSAGLYGSDQQYQQGSGSGSGGTGGPGGQAGRGGATGTAGVGETGTGKYLYLRVMSLAPKAEVSPGKRLRLGDQAGGEGKHITVFKTYISPWERAMGVDPQQKVELGIDLLAYGAKAELPQYKSFNRTAMPYGGYEKASKRMTFQMPKFDLGPLLSEHLVLYNQNLSNRPSFNRTPIPWLSSGEPVDYSVDIGIPLDGETEEL</sequence>
<dbReference type="GO" id="GO:0003779">
    <property type="term" value="F:actin binding"/>
    <property type="evidence" value="ECO:0007669"/>
    <property type="project" value="TreeGrafter"/>
</dbReference>
<comment type="similarity">
    <text evidence="1">Belongs to the myozenin family.</text>
</comment>
<comment type="caution">
    <text evidence="4">The sequence shown here is derived from an EMBL/GenBank/DDBJ whole genome shotgun (WGS) entry which is preliminary data.</text>
</comment>
<dbReference type="PANTHER" id="PTHR15941:SF11">
    <property type="entry name" value="MYOZENIN-1"/>
    <property type="match status" value="1"/>
</dbReference>
<dbReference type="GO" id="GO:0015629">
    <property type="term" value="C:actin cytoskeleton"/>
    <property type="evidence" value="ECO:0007669"/>
    <property type="project" value="TreeGrafter"/>
</dbReference>
<feature type="compositionally biased region" description="Gly residues" evidence="3">
    <location>
        <begin position="141"/>
        <end position="164"/>
    </location>
</feature>
<feature type="region of interest" description="Disordered" evidence="3">
    <location>
        <begin position="1"/>
        <end position="21"/>
    </location>
</feature>
<dbReference type="EMBL" id="JAGFMF010012072">
    <property type="protein sequence ID" value="KAG8507966.1"/>
    <property type="molecule type" value="Genomic_DNA"/>
</dbReference>
<evidence type="ECO:0000313" key="5">
    <source>
        <dbReference type="Proteomes" id="UP000700334"/>
    </source>
</evidence>
<dbReference type="PANTHER" id="PTHR15941">
    <property type="entry name" value="MYOZENIN"/>
    <property type="match status" value="1"/>
</dbReference>
<dbReference type="AlphaFoldDB" id="A0A8J6DH44"/>
<gene>
    <name evidence="4" type="ORF">J0S82_016542</name>
</gene>
<feature type="region of interest" description="Disordered" evidence="3">
    <location>
        <begin position="113"/>
        <end position="164"/>
    </location>
</feature>
<dbReference type="Pfam" id="PF05556">
    <property type="entry name" value="Calsarcin"/>
    <property type="match status" value="1"/>
</dbReference>
<organism evidence="4 5">
    <name type="scientific">Galemys pyrenaicus</name>
    <name type="common">Iberian desman</name>
    <name type="synonym">Pyrenean desman</name>
    <dbReference type="NCBI Taxonomy" id="202257"/>
    <lineage>
        <taxon>Eukaryota</taxon>
        <taxon>Metazoa</taxon>
        <taxon>Chordata</taxon>
        <taxon>Craniata</taxon>
        <taxon>Vertebrata</taxon>
        <taxon>Euteleostomi</taxon>
        <taxon>Mammalia</taxon>
        <taxon>Eutheria</taxon>
        <taxon>Laurasiatheria</taxon>
        <taxon>Eulipotyphla</taxon>
        <taxon>Talpidae</taxon>
        <taxon>Galemys</taxon>
    </lineage>
</organism>
<keyword evidence="5" id="KW-1185">Reference proteome</keyword>
<evidence type="ECO:0000256" key="2">
    <source>
        <dbReference type="ARBA" id="ARBA00022553"/>
    </source>
</evidence>
<dbReference type="GO" id="GO:0031433">
    <property type="term" value="F:telethonin binding"/>
    <property type="evidence" value="ECO:0007669"/>
    <property type="project" value="TreeGrafter"/>
</dbReference>
<dbReference type="GO" id="GO:0051373">
    <property type="term" value="F:FATZ binding"/>
    <property type="evidence" value="ECO:0007669"/>
    <property type="project" value="TreeGrafter"/>
</dbReference>
<evidence type="ECO:0000256" key="1">
    <source>
        <dbReference type="ARBA" id="ARBA00009126"/>
    </source>
</evidence>
<feature type="non-terminal residue" evidence="4">
    <location>
        <position position="1"/>
    </location>
</feature>
<name>A0A8J6DH44_GALPY</name>
<evidence type="ECO:0000256" key="3">
    <source>
        <dbReference type="SAM" id="MobiDB-lite"/>
    </source>
</evidence>
<dbReference type="InterPro" id="IPR008438">
    <property type="entry name" value="MYOZ"/>
</dbReference>